<reference evidence="2" key="3">
    <citation type="submission" date="2015-04" db="UniProtKB">
        <authorList>
            <consortium name="EnsemblPlants"/>
        </authorList>
    </citation>
    <scope>IDENTIFICATION</scope>
    <source>
        <strain evidence="2">cv. Jemalong A17</strain>
    </source>
</reference>
<dbReference type="EnsemblPlants" id="AES91587">
    <property type="protein sequence ID" value="AES91587"/>
    <property type="gene ID" value="MTR_4g115130"/>
</dbReference>
<evidence type="ECO:0000313" key="2">
    <source>
        <dbReference type="EnsemblPlants" id="AES91587"/>
    </source>
</evidence>
<dbReference type="PaxDb" id="3880-AES91587"/>
<dbReference type="AlphaFoldDB" id="G7JE79"/>
<sequence length="62" mass="7147">MLHVHLVTHIGIYLYFTSMPRERTSDGIANVIKYVLDHLSTSFDQTMIYDMTLNLNCLISVT</sequence>
<gene>
    <name evidence="1" type="ordered locus">MTR_4g115130</name>
</gene>
<evidence type="ECO:0000313" key="1">
    <source>
        <dbReference type="EMBL" id="AES91587.1"/>
    </source>
</evidence>
<protein>
    <submittedName>
        <fullName evidence="1 2">Uncharacterized protein</fullName>
    </submittedName>
</protein>
<dbReference type="HOGENOM" id="CLU_2907475_0_0_1"/>
<keyword evidence="3" id="KW-1185">Reference proteome</keyword>
<dbReference type="EMBL" id="CM001220">
    <property type="protein sequence ID" value="AES91587.1"/>
    <property type="molecule type" value="Genomic_DNA"/>
</dbReference>
<dbReference type="Proteomes" id="UP000002051">
    <property type="component" value="Chromosome 4"/>
</dbReference>
<proteinExistence type="predicted"/>
<accession>G7JE79</accession>
<reference evidence="1 3" key="1">
    <citation type="journal article" date="2011" name="Nature">
        <title>The Medicago genome provides insight into the evolution of rhizobial symbioses.</title>
        <authorList>
            <person name="Young N.D."/>
            <person name="Debelle F."/>
            <person name="Oldroyd G.E."/>
            <person name="Geurts R."/>
            <person name="Cannon S.B."/>
            <person name="Udvardi M.K."/>
            <person name="Benedito V.A."/>
            <person name="Mayer K.F."/>
            <person name="Gouzy J."/>
            <person name="Schoof H."/>
            <person name="Van de Peer Y."/>
            <person name="Proost S."/>
            <person name="Cook D.R."/>
            <person name="Meyers B.C."/>
            <person name="Spannagl M."/>
            <person name="Cheung F."/>
            <person name="De Mita S."/>
            <person name="Krishnakumar V."/>
            <person name="Gundlach H."/>
            <person name="Zhou S."/>
            <person name="Mudge J."/>
            <person name="Bharti A.K."/>
            <person name="Murray J.D."/>
            <person name="Naoumkina M.A."/>
            <person name="Rosen B."/>
            <person name="Silverstein K.A."/>
            <person name="Tang H."/>
            <person name="Rombauts S."/>
            <person name="Zhao P.X."/>
            <person name="Zhou P."/>
            <person name="Barbe V."/>
            <person name="Bardou P."/>
            <person name="Bechner M."/>
            <person name="Bellec A."/>
            <person name="Berger A."/>
            <person name="Berges H."/>
            <person name="Bidwell S."/>
            <person name="Bisseling T."/>
            <person name="Choisne N."/>
            <person name="Couloux A."/>
            <person name="Denny R."/>
            <person name="Deshpande S."/>
            <person name="Dai X."/>
            <person name="Doyle J.J."/>
            <person name="Dudez A.M."/>
            <person name="Farmer A.D."/>
            <person name="Fouteau S."/>
            <person name="Franken C."/>
            <person name="Gibelin C."/>
            <person name="Gish J."/>
            <person name="Goldstein S."/>
            <person name="Gonzalez A.J."/>
            <person name="Green P.J."/>
            <person name="Hallab A."/>
            <person name="Hartog M."/>
            <person name="Hua A."/>
            <person name="Humphray S.J."/>
            <person name="Jeong D.H."/>
            <person name="Jing Y."/>
            <person name="Jocker A."/>
            <person name="Kenton S.M."/>
            <person name="Kim D.J."/>
            <person name="Klee K."/>
            <person name="Lai H."/>
            <person name="Lang C."/>
            <person name="Lin S."/>
            <person name="Macmil S.L."/>
            <person name="Magdelenat G."/>
            <person name="Matthews L."/>
            <person name="McCorrison J."/>
            <person name="Monaghan E.L."/>
            <person name="Mun J.H."/>
            <person name="Najar F.Z."/>
            <person name="Nicholson C."/>
            <person name="Noirot C."/>
            <person name="O'Bleness M."/>
            <person name="Paule C.R."/>
            <person name="Poulain J."/>
            <person name="Prion F."/>
            <person name="Qin B."/>
            <person name="Qu C."/>
            <person name="Retzel E.F."/>
            <person name="Riddle C."/>
            <person name="Sallet E."/>
            <person name="Samain S."/>
            <person name="Samson N."/>
            <person name="Sanders I."/>
            <person name="Saurat O."/>
            <person name="Scarpelli C."/>
            <person name="Schiex T."/>
            <person name="Segurens B."/>
            <person name="Severin A.J."/>
            <person name="Sherrier D.J."/>
            <person name="Shi R."/>
            <person name="Sims S."/>
            <person name="Singer S.R."/>
            <person name="Sinharoy S."/>
            <person name="Sterck L."/>
            <person name="Viollet A."/>
            <person name="Wang B.B."/>
            <person name="Wang K."/>
            <person name="Wang M."/>
            <person name="Wang X."/>
            <person name="Warfsmann J."/>
            <person name="Weissenbach J."/>
            <person name="White D.D."/>
            <person name="White J.D."/>
            <person name="Wiley G.B."/>
            <person name="Wincker P."/>
            <person name="Xing Y."/>
            <person name="Yang L."/>
            <person name="Yao Z."/>
            <person name="Ying F."/>
            <person name="Zhai J."/>
            <person name="Zhou L."/>
            <person name="Zuber A."/>
            <person name="Denarie J."/>
            <person name="Dixon R.A."/>
            <person name="May G.D."/>
            <person name="Schwartz D.C."/>
            <person name="Rogers J."/>
            <person name="Quetier F."/>
            <person name="Town C.D."/>
            <person name="Roe B.A."/>
        </authorList>
    </citation>
    <scope>NUCLEOTIDE SEQUENCE [LARGE SCALE GENOMIC DNA]</scope>
    <source>
        <strain evidence="1">A17</strain>
        <strain evidence="2 3">cv. Jemalong A17</strain>
    </source>
</reference>
<evidence type="ECO:0000313" key="3">
    <source>
        <dbReference type="Proteomes" id="UP000002051"/>
    </source>
</evidence>
<organism evidence="1 3">
    <name type="scientific">Medicago truncatula</name>
    <name type="common">Barrel medic</name>
    <name type="synonym">Medicago tribuloides</name>
    <dbReference type="NCBI Taxonomy" id="3880"/>
    <lineage>
        <taxon>Eukaryota</taxon>
        <taxon>Viridiplantae</taxon>
        <taxon>Streptophyta</taxon>
        <taxon>Embryophyta</taxon>
        <taxon>Tracheophyta</taxon>
        <taxon>Spermatophyta</taxon>
        <taxon>Magnoliopsida</taxon>
        <taxon>eudicotyledons</taxon>
        <taxon>Gunneridae</taxon>
        <taxon>Pentapetalae</taxon>
        <taxon>rosids</taxon>
        <taxon>fabids</taxon>
        <taxon>Fabales</taxon>
        <taxon>Fabaceae</taxon>
        <taxon>Papilionoideae</taxon>
        <taxon>50 kb inversion clade</taxon>
        <taxon>NPAAA clade</taxon>
        <taxon>Hologalegina</taxon>
        <taxon>IRL clade</taxon>
        <taxon>Trifolieae</taxon>
        <taxon>Medicago</taxon>
    </lineage>
</organism>
<reference evidence="1 3" key="2">
    <citation type="journal article" date="2014" name="BMC Genomics">
        <title>An improved genome release (version Mt4.0) for the model legume Medicago truncatula.</title>
        <authorList>
            <person name="Tang H."/>
            <person name="Krishnakumar V."/>
            <person name="Bidwell S."/>
            <person name="Rosen B."/>
            <person name="Chan A."/>
            <person name="Zhou S."/>
            <person name="Gentzbittel L."/>
            <person name="Childs K.L."/>
            <person name="Yandell M."/>
            <person name="Gundlach H."/>
            <person name="Mayer K.F."/>
            <person name="Schwartz D.C."/>
            <person name="Town C.D."/>
        </authorList>
    </citation>
    <scope>GENOME REANNOTATION</scope>
    <source>
        <strain evidence="2 3">cv. Jemalong A17</strain>
    </source>
</reference>
<name>G7JE79_MEDTR</name>